<feature type="compositionally biased region" description="Pro residues" evidence="3">
    <location>
        <begin position="155"/>
        <end position="167"/>
    </location>
</feature>
<name>A0A1E1JT14_9HELO</name>
<dbReference type="SUPFAM" id="SSF50044">
    <property type="entry name" value="SH3-domain"/>
    <property type="match status" value="1"/>
</dbReference>
<dbReference type="PANTHER" id="PTHR45929:SF6">
    <property type="entry name" value="SH3 DOMAIN PROTEIN (AFU_ORTHOLOGUE AFUA_2G10320)"/>
    <property type="match status" value="1"/>
</dbReference>
<evidence type="ECO:0000313" key="6">
    <source>
        <dbReference type="Proteomes" id="UP000178912"/>
    </source>
</evidence>
<feature type="compositionally biased region" description="Basic and acidic residues" evidence="3">
    <location>
        <begin position="79"/>
        <end position="95"/>
    </location>
</feature>
<dbReference type="InterPro" id="IPR050670">
    <property type="entry name" value="STAM"/>
</dbReference>
<feature type="compositionally biased region" description="Gly residues" evidence="3">
    <location>
        <begin position="457"/>
        <end position="469"/>
    </location>
</feature>
<dbReference type="InterPro" id="IPR057402">
    <property type="entry name" value="AIM3_BBC1_C"/>
</dbReference>
<dbReference type="Gene3D" id="2.30.30.40">
    <property type="entry name" value="SH3 Domains"/>
    <property type="match status" value="1"/>
</dbReference>
<dbReference type="EMBL" id="FJUX01000001">
    <property type="protein sequence ID" value="CZS88821.1"/>
    <property type="molecule type" value="Genomic_DNA"/>
</dbReference>
<feature type="compositionally biased region" description="Polar residues" evidence="3">
    <location>
        <begin position="134"/>
        <end position="145"/>
    </location>
</feature>
<feature type="compositionally biased region" description="Basic and acidic residues" evidence="3">
    <location>
        <begin position="732"/>
        <end position="741"/>
    </location>
</feature>
<keyword evidence="1 2" id="KW-0728">SH3 domain</keyword>
<dbReference type="Pfam" id="PF25459">
    <property type="entry name" value="AIM3_BBC1_C"/>
    <property type="match status" value="1"/>
</dbReference>
<evidence type="ECO:0000256" key="2">
    <source>
        <dbReference type="PROSITE-ProRule" id="PRU00192"/>
    </source>
</evidence>
<dbReference type="InterPro" id="IPR035552">
    <property type="entry name" value="Mti1_SH3"/>
</dbReference>
<dbReference type="Proteomes" id="UP000178912">
    <property type="component" value="Unassembled WGS sequence"/>
</dbReference>
<sequence length="1157" mass="125502">MVSLPFKVKAVFEYTSPHEDDLHFPNGQIITVTAVEDDDWYAGEYTDASGTTREGIFPKNFVEKYEPTAPPRPARAPRPKKEPEQVPEPKPEVAHEPSPAPQPAHEPQLESEQDEVYEAPVTREPPPSIPKPQSVITPTPKQTEFSPIPATAKPIPVPKSSAPPPVSDKPSGGSFRDRIAAFNKAAPPPAPFKPGGLGSGGSNNFIKKPFVAPPPSKNAYVPVIRDAPPQKVYRREEDPEVAAVQAEAQEQAERAGLAPTSNEGDEEEPPKPTSLKERIALLQKQQMEQASRHADAAQKKEKPKRPVKKRTESHDQIEGEEEAMLERQTTEEPVGKLSMDSVKEEPKKRKASIQPRQTFGDGNEADMSGAGDTTEEPEELSTGKDDGDERPRGQAPQPLARAPTAPLRAPDVGEEDGAIEEGEAEEEEEEEEEEEDDIDPEVRRKEELRARMAKMSGGMGMHGMFGGGMPMPAPLPPKKKKSTGTSEKRAGEYGVDDASSPTSRAAPPVPLPGLSRVRSPEETNTQLGHDEELTPISASRPADEVPDVEDIVPSSHDRSAPPLVPQHDGSAPSIPGGRPAPPPVPQDTRPITAPMSPSAGSESDDEMSSKEQPPFVPQPIETPRAPPRPVDGPGSPKSPIARRASYFGSEASPASPMTPGANKRNSRLPPPIPGAGLISQASRAPPPPPPGISRAPTGDQNLSSRNVPQEESEGEVTEYDGDYDTDIASTAPHKDALKAAEQDQSLPIRSPPVTSPISAPPPLPPLAAPRAIHPPLPAQPTLPPRQSVDAPRAVPPPPPQAKVPAPRDQDDDEFDPYKIAAQKNVASPGPALPGPPPRADTEEDLYSASPPRSFASPIQDRPVPPPPSGNRPPPRQSLDVSRSQTTTRRSVELGRMSMDSGFVANDVDLAPNSLWWTQPKGIPPVFQGRRDIQLYFEESTAAGRGGRAIVTKHLSVLFQDYSQTIITAEFDAQDPKDVSLEQRHDQPPSRQRQDQLEQAHEQYGRRIFEAVYSKKETVVGDGTPQGLIQELLKPFSDALLPIGSRAYGAIIYSNLANASTQQNDEIRAGDIITLRNTKFQGKHGPMHAKYSMEVGKPDHVGVVAEWDGTKKKVRAWEQGRESKKVKLESFKLDDLRSGEVKIWRVMPRSWVGWHGPN</sequence>
<feature type="compositionally biased region" description="Basic and acidic residues" evidence="3">
    <location>
        <begin position="381"/>
        <end position="392"/>
    </location>
</feature>
<feature type="region of interest" description="Disordered" evidence="3">
    <location>
        <begin position="973"/>
        <end position="995"/>
    </location>
</feature>
<evidence type="ECO:0000256" key="3">
    <source>
        <dbReference type="SAM" id="MobiDB-lite"/>
    </source>
</evidence>
<feature type="compositionally biased region" description="Polar residues" evidence="3">
    <location>
        <begin position="878"/>
        <end position="888"/>
    </location>
</feature>
<feature type="compositionally biased region" description="Acidic residues" evidence="3">
    <location>
        <begin position="710"/>
        <end position="725"/>
    </location>
</feature>
<dbReference type="Pfam" id="PF07653">
    <property type="entry name" value="SH3_2"/>
    <property type="match status" value="1"/>
</dbReference>
<feature type="domain" description="SH3" evidence="4">
    <location>
        <begin position="3"/>
        <end position="67"/>
    </location>
</feature>
<accession>A0A1E1JT14</accession>
<feature type="compositionally biased region" description="Basic and acidic residues" evidence="3">
    <location>
        <begin position="324"/>
        <end position="334"/>
    </location>
</feature>
<feature type="compositionally biased region" description="Polar residues" evidence="3">
    <location>
        <begin position="698"/>
        <end position="709"/>
    </location>
</feature>
<reference evidence="6" key="1">
    <citation type="submission" date="2016-03" db="EMBL/GenBank/DDBJ databases">
        <authorList>
            <person name="Guldener U."/>
        </authorList>
    </citation>
    <scope>NUCLEOTIDE SEQUENCE [LARGE SCALE GENOMIC DNA]</scope>
    <source>
        <strain evidence="6">04CH-RAC-A.6.1</strain>
    </source>
</reference>
<protein>
    <submittedName>
        <fullName evidence="5">Related to myosin tail region-interacting protein MTI1</fullName>
    </submittedName>
</protein>
<feature type="region of interest" description="Disordered" evidence="3">
    <location>
        <begin position="45"/>
        <end position="894"/>
    </location>
</feature>
<feature type="compositionally biased region" description="Basic and acidic residues" evidence="3">
    <location>
        <begin position="290"/>
        <end position="300"/>
    </location>
</feature>
<dbReference type="PROSITE" id="PS50002">
    <property type="entry name" value="SH3"/>
    <property type="match status" value="1"/>
</dbReference>
<dbReference type="PANTHER" id="PTHR45929">
    <property type="entry name" value="JAK PATHWAY SIGNAL TRANSDUCTION ADAPTOR MOLECULE"/>
    <property type="match status" value="1"/>
</dbReference>
<dbReference type="InterPro" id="IPR036028">
    <property type="entry name" value="SH3-like_dom_sf"/>
</dbReference>
<proteinExistence type="predicted"/>
<organism evidence="5 6">
    <name type="scientific">Rhynchosporium agropyri</name>
    <dbReference type="NCBI Taxonomy" id="914238"/>
    <lineage>
        <taxon>Eukaryota</taxon>
        <taxon>Fungi</taxon>
        <taxon>Dikarya</taxon>
        <taxon>Ascomycota</taxon>
        <taxon>Pezizomycotina</taxon>
        <taxon>Leotiomycetes</taxon>
        <taxon>Helotiales</taxon>
        <taxon>Ploettnerulaceae</taxon>
        <taxon>Rhynchosporium</taxon>
    </lineage>
</organism>
<evidence type="ECO:0000256" key="1">
    <source>
        <dbReference type="ARBA" id="ARBA00022443"/>
    </source>
</evidence>
<evidence type="ECO:0000259" key="4">
    <source>
        <dbReference type="PROSITE" id="PS50002"/>
    </source>
</evidence>
<feature type="compositionally biased region" description="Pro residues" evidence="3">
    <location>
        <begin position="749"/>
        <end position="783"/>
    </location>
</feature>
<dbReference type="CDD" id="cd11887">
    <property type="entry name" value="SH3_Bbc1"/>
    <property type="match status" value="1"/>
</dbReference>
<feature type="compositionally biased region" description="Low complexity" evidence="3">
    <location>
        <begin position="394"/>
        <end position="410"/>
    </location>
</feature>
<gene>
    <name evidence="5" type="ORF">RAG0_00431</name>
</gene>
<evidence type="ECO:0000313" key="5">
    <source>
        <dbReference type="EMBL" id="CZS88821.1"/>
    </source>
</evidence>
<dbReference type="OrthoDB" id="207120at2759"/>
<dbReference type="InterPro" id="IPR001452">
    <property type="entry name" value="SH3_domain"/>
</dbReference>
<feature type="compositionally biased region" description="Pro residues" evidence="3">
    <location>
        <begin position="862"/>
        <end position="875"/>
    </location>
</feature>
<feature type="compositionally biased region" description="Basic and acidic residues" evidence="3">
    <location>
        <begin position="440"/>
        <end position="450"/>
    </location>
</feature>
<keyword evidence="6" id="KW-1185">Reference proteome</keyword>
<dbReference type="SMART" id="SM00326">
    <property type="entry name" value="SH3"/>
    <property type="match status" value="1"/>
</dbReference>
<dbReference type="AlphaFoldDB" id="A0A1E1JT14"/>
<feature type="compositionally biased region" description="Acidic residues" evidence="3">
    <location>
        <begin position="412"/>
        <end position="439"/>
    </location>
</feature>